<name>A0A9W3BWK9_RAPSA</name>
<protein>
    <submittedName>
        <fullName evidence="3">F-box only protein 8</fullName>
    </submittedName>
</protein>
<sequence>MGLSFLLAVAVKQRGMKRSRRRRRRRRRREMQGWVGPEIPLDLLIEILARLPAKSVMRFKCISKFWSSLLCSSFFCNRFIMMLPSSPRLYMSLLDQANYSKSVLLSSAPNPAASHSSIVFDQDLTIREMGGYYLRAVRGFIGFTVFKKEARIYNPSTRQLITLPAVESNILAQVDKYNISYFICYDPLKDQYKVLCTITVLSEEGMLTIRSERWVLVLESGGSWKRVAKDFHPHFPDPLELTMNGVLYYLAWTDYTTCVLVSFDISSEEFSMLQVPRKPGDVLPMLGKWVVTIDYGGKVAVFDYTYLKETGTVDLWVVEDWRKQEWSMKTLALKPSQMHLVADNRLKPKGAMLKGKIILVPLKLVSPFYFLCYDLQTNDLKKVDIKGIPNRWFRKQAKSFDLEFMDPSENIKYLET</sequence>
<keyword evidence="2" id="KW-1185">Reference proteome</keyword>
<dbReference type="InterPro" id="IPR013187">
    <property type="entry name" value="F-box-assoc_dom_typ3"/>
</dbReference>
<organism evidence="2 3">
    <name type="scientific">Raphanus sativus</name>
    <name type="common">Radish</name>
    <name type="synonym">Raphanus raphanistrum var. sativus</name>
    <dbReference type="NCBI Taxonomy" id="3726"/>
    <lineage>
        <taxon>Eukaryota</taxon>
        <taxon>Viridiplantae</taxon>
        <taxon>Streptophyta</taxon>
        <taxon>Embryophyta</taxon>
        <taxon>Tracheophyta</taxon>
        <taxon>Spermatophyta</taxon>
        <taxon>Magnoliopsida</taxon>
        <taxon>eudicotyledons</taxon>
        <taxon>Gunneridae</taxon>
        <taxon>Pentapetalae</taxon>
        <taxon>rosids</taxon>
        <taxon>malvids</taxon>
        <taxon>Brassicales</taxon>
        <taxon>Brassicaceae</taxon>
        <taxon>Brassiceae</taxon>
        <taxon>Raphanus</taxon>
    </lineage>
</organism>
<dbReference type="KEGG" id="rsz:108810422"/>
<dbReference type="Proteomes" id="UP000504610">
    <property type="component" value="Chromosome 6"/>
</dbReference>
<dbReference type="GeneID" id="108810422"/>
<dbReference type="AlphaFoldDB" id="A0A9W3BWK9"/>
<dbReference type="InterPro" id="IPR036047">
    <property type="entry name" value="F-box-like_dom_sf"/>
</dbReference>
<dbReference type="InterPro" id="IPR001810">
    <property type="entry name" value="F-box_dom"/>
</dbReference>
<dbReference type="Pfam" id="PF00646">
    <property type="entry name" value="F-box"/>
    <property type="match status" value="1"/>
</dbReference>
<dbReference type="OrthoDB" id="1036252at2759"/>
<reference evidence="3" key="2">
    <citation type="submission" date="2025-08" db="UniProtKB">
        <authorList>
            <consortium name="RefSeq"/>
        </authorList>
    </citation>
    <scope>IDENTIFICATION</scope>
    <source>
        <tissue evidence="3">Leaf</tissue>
    </source>
</reference>
<evidence type="ECO:0000259" key="1">
    <source>
        <dbReference type="SMART" id="SM00256"/>
    </source>
</evidence>
<dbReference type="Pfam" id="PF08268">
    <property type="entry name" value="FBA_3"/>
    <property type="match status" value="1"/>
</dbReference>
<evidence type="ECO:0000313" key="2">
    <source>
        <dbReference type="Proteomes" id="UP000504610"/>
    </source>
</evidence>
<gene>
    <name evidence="3" type="primary">LOC108810422</name>
</gene>
<reference evidence="2" key="1">
    <citation type="journal article" date="2019" name="Database">
        <title>The radish genome database (RadishGD): an integrated information resource for radish genomics.</title>
        <authorList>
            <person name="Yu H.J."/>
            <person name="Baek S."/>
            <person name="Lee Y.J."/>
            <person name="Cho A."/>
            <person name="Mun J.H."/>
        </authorList>
    </citation>
    <scope>NUCLEOTIDE SEQUENCE [LARGE SCALE GENOMIC DNA]</scope>
    <source>
        <strain evidence="2">cv. WK10039</strain>
    </source>
</reference>
<dbReference type="CDD" id="cd22157">
    <property type="entry name" value="F-box_AtFBW1-like"/>
    <property type="match status" value="1"/>
</dbReference>
<dbReference type="SUPFAM" id="SSF81383">
    <property type="entry name" value="F-box domain"/>
    <property type="match status" value="1"/>
</dbReference>
<evidence type="ECO:0000313" key="3">
    <source>
        <dbReference type="RefSeq" id="XP_056843566.1"/>
    </source>
</evidence>
<dbReference type="RefSeq" id="XP_056843566.1">
    <property type="nucleotide sequence ID" value="XM_056987586.1"/>
</dbReference>
<feature type="domain" description="F-box" evidence="1">
    <location>
        <begin position="39"/>
        <end position="79"/>
    </location>
</feature>
<dbReference type="SMART" id="SM00256">
    <property type="entry name" value="FBOX"/>
    <property type="match status" value="1"/>
</dbReference>
<dbReference type="NCBIfam" id="TIGR01640">
    <property type="entry name" value="F_box_assoc_1"/>
    <property type="match status" value="1"/>
</dbReference>
<accession>A0A9W3BWK9</accession>
<dbReference type="InterPro" id="IPR017451">
    <property type="entry name" value="F-box-assoc_interact_dom"/>
</dbReference>
<dbReference type="PANTHER" id="PTHR31111:SF125">
    <property type="entry name" value="F-BOX PROTEIN CPR30-LIKE"/>
    <property type="match status" value="1"/>
</dbReference>
<proteinExistence type="predicted"/>
<dbReference type="PANTHER" id="PTHR31111">
    <property type="entry name" value="BNAA05G37150D PROTEIN-RELATED"/>
    <property type="match status" value="1"/>
</dbReference>